<feature type="domain" description="Protein kinase" evidence="13">
    <location>
        <begin position="1068"/>
        <end position="1352"/>
    </location>
</feature>
<name>A0AAV5A2C3_9AGAM</name>
<dbReference type="GO" id="GO:0008024">
    <property type="term" value="C:cyclin/CDK positive transcription elongation factor complex"/>
    <property type="evidence" value="ECO:0007669"/>
    <property type="project" value="TreeGrafter"/>
</dbReference>
<dbReference type="FunFam" id="1.10.510.10:FF:000415">
    <property type="entry name" value="CMGC/CDK/CRK7 protein kinase, variant"/>
    <property type="match status" value="1"/>
</dbReference>
<dbReference type="InterPro" id="IPR008271">
    <property type="entry name" value="Ser/Thr_kinase_AS"/>
</dbReference>
<proteinExistence type="inferred from homology"/>
<feature type="compositionally biased region" description="Basic residues" evidence="12">
    <location>
        <begin position="768"/>
        <end position="783"/>
    </location>
</feature>
<feature type="repeat" description="WD" evidence="10">
    <location>
        <begin position="61"/>
        <end position="102"/>
    </location>
</feature>
<keyword evidence="3" id="KW-0808">Transferase</keyword>
<dbReference type="SUPFAM" id="SSF56112">
    <property type="entry name" value="Protein kinase-like (PK-like)"/>
    <property type="match status" value="1"/>
</dbReference>
<comment type="catalytic activity">
    <reaction evidence="8">
        <text>L-seryl-[protein] + ATP = O-phospho-L-seryl-[protein] + ADP + H(+)</text>
        <dbReference type="Rhea" id="RHEA:17989"/>
        <dbReference type="Rhea" id="RHEA-COMP:9863"/>
        <dbReference type="Rhea" id="RHEA-COMP:11604"/>
        <dbReference type="ChEBI" id="CHEBI:15378"/>
        <dbReference type="ChEBI" id="CHEBI:29999"/>
        <dbReference type="ChEBI" id="CHEBI:30616"/>
        <dbReference type="ChEBI" id="CHEBI:83421"/>
        <dbReference type="ChEBI" id="CHEBI:456216"/>
        <dbReference type="EC" id="2.7.11.22"/>
    </reaction>
</comment>
<dbReference type="InterPro" id="IPR011009">
    <property type="entry name" value="Kinase-like_dom_sf"/>
</dbReference>
<evidence type="ECO:0000256" key="2">
    <source>
        <dbReference type="ARBA" id="ARBA00022527"/>
    </source>
</evidence>
<dbReference type="PROSITE" id="PS00108">
    <property type="entry name" value="PROTEIN_KINASE_ST"/>
    <property type="match status" value="1"/>
</dbReference>
<dbReference type="InterPro" id="IPR015943">
    <property type="entry name" value="WD40/YVTN_repeat-like_dom_sf"/>
</dbReference>
<keyword evidence="10" id="KW-0853">WD repeat</keyword>
<evidence type="ECO:0000256" key="5">
    <source>
        <dbReference type="ARBA" id="ARBA00022777"/>
    </source>
</evidence>
<evidence type="ECO:0000256" key="4">
    <source>
        <dbReference type="ARBA" id="ARBA00022741"/>
    </source>
</evidence>
<dbReference type="InterPro" id="IPR001680">
    <property type="entry name" value="WD40_rpt"/>
</dbReference>
<keyword evidence="5" id="KW-0418">Kinase</keyword>
<dbReference type="FunFam" id="3.30.200.20:FF:000124">
    <property type="entry name" value="Cyclin-dependent kinase 4"/>
    <property type="match status" value="1"/>
</dbReference>
<dbReference type="InterPro" id="IPR036322">
    <property type="entry name" value="WD40_repeat_dom_sf"/>
</dbReference>
<feature type="repeat" description="WD" evidence="10">
    <location>
        <begin position="113"/>
        <end position="154"/>
    </location>
</feature>
<evidence type="ECO:0000256" key="3">
    <source>
        <dbReference type="ARBA" id="ARBA00022679"/>
    </source>
</evidence>
<feature type="compositionally biased region" description="Low complexity" evidence="12">
    <location>
        <begin position="784"/>
        <end position="802"/>
    </location>
</feature>
<dbReference type="GO" id="GO:0032968">
    <property type="term" value="P:positive regulation of transcription elongation by RNA polymerase II"/>
    <property type="evidence" value="ECO:0007669"/>
    <property type="project" value="TreeGrafter"/>
</dbReference>
<feature type="compositionally biased region" description="Basic and acidic residues" evidence="12">
    <location>
        <begin position="526"/>
        <end position="537"/>
    </location>
</feature>
<dbReference type="PROSITE" id="PS00107">
    <property type="entry name" value="PROTEIN_KINASE_ATP"/>
    <property type="match status" value="1"/>
</dbReference>
<dbReference type="GO" id="GO:0004693">
    <property type="term" value="F:cyclin-dependent protein serine/threonine kinase activity"/>
    <property type="evidence" value="ECO:0007669"/>
    <property type="project" value="UniProtKB-EC"/>
</dbReference>
<dbReference type="GO" id="GO:0030332">
    <property type="term" value="F:cyclin binding"/>
    <property type="evidence" value="ECO:0007669"/>
    <property type="project" value="TreeGrafter"/>
</dbReference>
<keyword evidence="6 11" id="KW-0067">ATP-binding</keyword>
<feature type="compositionally biased region" description="Basic and acidic residues" evidence="12">
    <location>
        <begin position="737"/>
        <end position="760"/>
    </location>
</feature>
<dbReference type="PROSITE" id="PS50011">
    <property type="entry name" value="PROTEIN_KINASE_DOM"/>
    <property type="match status" value="1"/>
</dbReference>
<evidence type="ECO:0000313" key="14">
    <source>
        <dbReference type="EMBL" id="GJJ07429.1"/>
    </source>
</evidence>
<evidence type="ECO:0000256" key="7">
    <source>
        <dbReference type="ARBA" id="ARBA00047811"/>
    </source>
</evidence>
<feature type="region of interest" description="Disordered" evidence="12">
    <location>
        <begin position="482"/>
        <end position="911"/>
    </location>
</feature>
<protein>
    <recommendedName>
        <fullName evidence="13">Protein kinase domain-containing protein</fullName>
    </recommendedName>
</protein>
<feature type="binding site" evidence="11">
    <location>
        <position position="1097"/>
    </location>
    <ligand>
        <name>ATP</name>
        <dbReference type="ChEBI" id="CHEBI:30616"/>
    </ligand>
</feature>
<feature type="compositionally biased region" description="Basic and acidic residues" evidence="12">
    <location>
        <begin position="615"/>
        <end position="634"/>
    </location>
</feature>
<dbReference type="GO" id="GO:0008353">
    <property type="term" value="F:RNA polymerase II CTD heptapeptide repeat kinase activity"/>
    <property type="evidence" value="ECO:0007669"/>
    <property type="project" value="UniProtKB-EC"/>
</dbReference>
<organism evidence="14 15">
    <name type="scientific">Clathrus columnatus</name>
    <dbReference type="NCBI Taxonomy" id="1419009"/>
    <lineage>
        <taxon>Eukaryota</taxon>
        <taxon>Fungi</taxon>
        <taxon>Dikarya</taxon>
        <taxon>Basidiomycota</taxon>
        <taxon>Agaricomycotina</taxon>
        <taxon>Agaricomycetes</taxon>
        <taxon>Phallomycetidae</taxon>
        <taxon>Phallales</taxon>
        <taxon>Clathraceae</taxon>
        <taxon>Clathrus</taxon>
    </lineage>
</organism>
<feature type="compositionally biased region" description="Low complexity" evidence="12">
    <location>
        <begin position="880"/>
        <end position="897"/>
    </location>
</feature>
<dbReference type="CDD" id="cd07840">
    <property type="entry name" value="STKc_CDK9_like"/>
    <property type="match status" value="1"/>
</dbReference>
<gene>
    <name evidence="14" type="ORF">Clacol_001631</name>
</gene>
<evidence type="ECO:0000256" key="11">
    <source>
        <dbReference type="PROSITE-ProRule" id="PRU10141"/>
    </source>
</evidence>
<dbReference type="GO" id="GO:0005524">
    <property type="term" value="F:ATP binding"/>
    <property type="evidence" value="ECO:0007669"/>
    <property type="project" value="UniProtKB-UniRule"/>
</dbReference>
<dbReference type="InterPro" id="IPR050108">
    <property type="entry name" value="CDK"/>
</dbReference>
<dbReference type="Proteomes" id="UP001050691">
    <property type="component" value="Unassembled WGS sequence"/>
</dbReference>
<evidence type="ECO:0000256" key="1">
    <source>
        <dbReference type="ARBA" id="ARBA00006485"/>
    </source>
</evidence>
<dbReference type="PANTHER" id="PTHR24056">
    <property type="entry name" value="CELL DIVISION PROTEIN KINASE"/>
    <property type="match status" value="1"/>
</dbReference>
<comment type="caution">
    <text evidence="14">The sequence shown here is derived from an EMBL/GenBank/DDBJ whole genome shotgun (WGS) entry which is preliminary data.</text>
</comment>
<dbReference type="SMART" id="SM00320">
    <property type="entry name" value="WD40"/>
    <property type="match status" value="4"/>
</dbReference>
<keyword evidence="4 11" id="KW-0547">Nucleotide-binding</keyword>
<sequence>MPSTRRGRIASLDAYNALSDFKRTYHSLRGSNKSKLWENLASTRSLWARLDRVAVLSEDASECHSGCVNALHWSSDGRLLFSGGDDTRVHIWKMSSSPSSDIDHQLNCASKIHTGHTNNIFNVQSLGDSNRIATCAADRQVRVFDINRGLTSNSNQMVEYGERTSCIRIFRCHRKPVKRIVTENSPDNFLTVAEDGAVRQHDLLLARVPFELSTISISALTPYHFVVGGESPYAYLFDRRQVGRRIKEEWGVDLNASEITTCVRRFGRPPCVSSPRSFDHDYITGSRISQVNGHELLLSYSGDAVYLFSIRDTPEATHSSLNMINNERICLDTEEVQEGQSDHAESQEYEDNILPYLDQAIVRPRRKYFGACNIRTIKDGITTGDIVDIHEGDGSIVNVIEQHPYLPILAVSGIDDTVKIYSPRLHSRKSSRLTIKEEIIRNNTSLMTPFTMPRPELGDLLLRFEEASTRGEIPEGVQCLASGTRREEEFIGSAENPDMTPSRHSARSSFKPRSPPRRAHPTMQEKPSREGHAKDQWRQVGSYNTENHSFRKSNVRPHDNRQEEYHEHSKNEYSGTSSKIWSERNHDTSNHSERGWSSRVGSSSKGYEHWRRRGQREEKELARYSETDRDRDDYSTPLRKTSMDNGEGSRHRESSWKAKEQILKDDTRVPVSTEVSSSTYDRIWTPGASWQAAERDRLAHQTTSDQSRRVKKNNYQPFSRYPRRQNQRSQNRPHSTWVDKEDPNNWDTSRRLTRTFEKPARTSLKTFRGVKRRQASSRSRSRSRSYSLSPSRSLSRSPSESLRSQDRHSNYGAVSKRPRRYDSPDRTRLRSNQSRSRSRTRTLNSHPPGNYKRRDSRSPASPASHLSEELDKASHPGNDSRSSQSGSSPSPSSTTQRRALHRLPVSGMSKPRIYGSSFIHRKENNRDHGVVHVDQRFNSSLLDGDIPSSRTPMAGKDPDYDTGTVFQSREHAAILRTRGRLMTSENPSIRRFFPEDEDFEMPAKSPEVKETLLNIEKSGTSADPVAANVDVINDIPEPSLPLKLSDNGVDGLFEETIHRSTAGQEEVYKIVGQVGEGTFGKVYKAQNLISRAFVALKRLRMEGERDGFPVTAMREIKLLQYLRHPNIVTLHEMMVSKGHVYMVFEYMDHDLTGILSQTQFSFTPAHLKSLCRQMLAGLAYLHHKGVIHRDIKGSNILINNRGELRLADFGLARFYQKRRRSDYTNRVITLWYRPPELLLGATVYGAEVDIWSAGCIMLELFTTKPIFQGNDEIHQLQVVYDTLGTPTTADWPNLADLPWYELIKPKKASKGGLRELFKKWLSSAGLDLAERLLAYNPSKRVTAAQALDAPYFKMEEPSESMPELSSLNGEWHEFESKREKKRRRRQEM</sequence>
<dbReference type="PROSITE" id="PS50294">
    <property type="entry name" value="WD_REPEATS_REGION"/>
    <property type="match status" value="1"/>
</dbReference>
<comment type="catalytic activity">
    <reaction evidence="9">
        <text>[DNA-directed RNA polymerase] + ATP = phospho-[DNA-directed RNA polymerase] + ADP + H(+)</text>
        <dbReference type="Rhea" id="RHEA:10216"/>
        <dbReference type="Rhea" id="RHEA-COMP:11321"/>
        <dbReference type="Rhea" id="RHEA-COMP:11322"/>
        <dbReference type="ChEBI" id="CHEBI:15378"/>
        <dbReference type="ChEBI" id="CHEBI:30616"/>
        <dbReference type="ChEBI" id="CHEBI:43176"/>
        <dbReference type="ChEBI" id="CHEBI:68546"/>
        <dbReference type="ChEBI" id="CHEBI:456216"/>
        <dbReference type="EC" id="2.7.11.23"/>
    </reaction>
</comment>
<reference evidence="14" key="1">
    <citation type="submission" date="2021-10" db="EMBL/GenBank/DDBJ databases">
        <title>De novo Genome Assembly of Clathrus columnatus (Basidiomycota, Fungi) Using Illumina and Nanopore Sequence Data.</title>
        <authorList>
            <person name="Ogiso-Tanaka E."/>
            <person name="Itagaki H."/>
            <person name="Hosoya T."/>
            <person name="Hosaka K."/>
        </authorList>
    </citation>
    <scope>NUCLEOTIDE SEQUENCE</scope>
    <source>
        <strain evidence="14">MO-923</strain>
    </source>
</reference>
<dbReference type="Gene3D" id="1.10.510.10">
    <property type="entry name" value="Transferase(Phosphotransferase) domain 1"/>
    <property type="match status" value="1"/>
</dbReference>
<dbReference type="Pfam" id="PF00069">
    <property type="entry name" value="Pkinase"/>
    <property type="match status" value="1"/>
</dbReference>
<dbReference type="Gene3D" id="2.130.10.10">
    <property type="entry name" value="YVTN repeat-like/Quinoprotein amine dehydrogenase"/>
    <property type="match status" value="1"/>
</dbReference>
<evidence type="ECO:0000256" key="6">
    <source>
        <dbReference type="ARBA" id="ARBA00022840"/>
    </source>
</evidence>
<dbReference type="PROSITE" id="PS50082">
    <property type="entry name" value="WD_REPEATS_2"/>
    <property type="match status" value="2"/>
</dbReference>
<dbReference type="EMBL" id="BPWL01000002">
    <property type="protein sequence ID" value="GJJ07429.1"/>
    <property type="molecule type" value="Genomic_DNA"/>
</dbReference>
<dbReference type="PANTHER" id="PTHR24056:SF546">
    <property type="entry name" value="CYCLIN-DEPENDENT KINASE 12"/>
    <property type="match status" value="1"/>
</dbReference>
<dbReference type="SUPFAM" id="SSF50978">
    <property type="entry name" value="WD40 repeat-like"/>
    <property type="match status" value="1"/>
</dbReference>
<evidence type="ECO:0000256" key="10">
    <source>
        <dbReference type="PROSITE-ProRule" id="PRU00221"/>
    </source>
</evidence>
<comment type="catalytic activity">
    <reaction evidence="7">
        <text>L-threonyl-[protein] + ATP = O-phospho-L-threonyl-[protein] + ADP + H(+)</text>
        <dbReference type="Rhea" id="RHEA:46608"/>
        <dbReference type="Rhea" id="RHEA-COMP:11060"/>
        <dbReference type="Rhea" id="RHEA-COMP:11605"/>
        <dbReference type="ChEBI" id="CHEBI:15378"/>
        <dbReference type="ChEBI" id="CHEBI:30013"/>
        <dbReference type="ChEBI" id="CHEBI:30616"/>
        <dbReference type="ChEBI" id="CHEBI:61977"/>
        <dbReference type="ChEBI" id="CHEBI:456216"/>
        <dbReference type="EC" id="2.7.11.22"/>
    </reaction>
</comment>
<evidence type="ECO:0000256" key="9">
    <source>
        <dbReference type="ARBA" id="ARBA00049280"/>
    </source>
</evidence>
<dbReference type="InterPro" id="IPR017441">
    <property type="entry name" value="Protein_kinase_ATP_BS"/>
</dbReference>
<evidence type="ECO:0000256" key="12">
    <source>
        <dbReference type="SAM" id="MobiDB-lite"/>
    </source>
</evidence>
<dbReference type="InterPro" id="IPR000719">
    <property type="entry name" value="Prot_kinase_dom"/>
</dbReference>
<dbReference type="Pfam" id="PF00400">
    <property type="entry name" value="WD40"/>
    <property type="match status" value="2"/>
</dbReference>
<evidence type="ECO:0000313" key="15">
    <source>
        <dbReference type="Proteomes" id="UP001050691"/>
    </source>
</evidence>
<evidence type="ECO:0000256" key="8">
    <source>
        <dbReference type="ARBA" id="ARBA00048367"/>
    </source>
</evidence>
<accession>A0AAV5A2C3</accession>
<evidence type="ECO:0000259" key="13">
    <source>
        <dbReference type="PROSITE" id="PS50011"/>
    </source>
</evidence>
<keyword evidence="2" id="KW-0723">Serine/threonine-protein kinase</keyword>
<comment type="similarity">
    <text evidence="1">Belongs to the protein kinase superfamily. CMGC Ser/Thr protein kinase family. CDC2/CDKX subfamily.</text>
</comment>
<feature type="compositionally biased region" description="Basic and acidic residues" evidence="12">
    <location>
        <begin position="556"/>
        <end position="571"/>
    </location>
</feature>
<keyword evidence="15" id="KW-1185">Reference proteome</keyword>
<feature type="compositionally biased region" description="Basic and acidic residues" evidence="12">
    <location>
        <begin position="647"/>
        <end position="668"/>
    </location>
</feature>
<feature type="compositionally biased region" description="Low complexity" evidence="12">
    <location>
        <begin position="830"/>
        <end position="845"/>
    </location>
</feature>
<dbReference type="SMART" id="SM00220">
    <property type="entry name" value="S_TKc"/>
    <property type="match status" value="1"/>
</dbReference>
<feature type="compositionally biased region" description="Basic and acidic residues" evidence="12">
    <location>
        <begin position="581"/>
        <end position="596"/>
    </location>
</feature>
<dbReference type="Gene3D" id="3.30.200.20">
    <property type="entry name" value="Phosphorylase Kinase, domain 1"/>
    <property type="match status" value="1"/>
</dbReference>